<comment type="caution">
    <text evidence="2">The sequence shown here is derived from an EMBL/GenBank/DDBJ whole genome shotgun (WGS) entry which is preliminary data.</text>
</comment>
<proteinExistence type="predicted"/>
<dbReference type="Pfam" id="PF00753">
    <property type="entry name" value="Lactamase_B"/>
    <property type="match status" value="1"/>
</dbReference>
<dbReference type="RefSeq" id="WP_262401141.1">
    <property type="nucleotide sequence ID" value="NZ_JACRTB010000051.1"/>
</dbReference>
<dbReference type="EMBL" id="JACRTB010000051">
    <property type="protein sequence ID" value="MBC8577786.1"/>
    <property type="molecule type" value="Genomic_DNA"/>
</dbReference>
<feature type="domain" description="Metallo-beta-lactamase" evidence="1">
    <location>
        <begin position="11"/>
        <end position="82"/>
    </location>
</feature>
<dbReference type="SUPFAM" id="SSF56281">
    <property type="entry name" value="Metallo-hydrolase/oxidoreductase"/>
    <property type="match status" value="1"/>
</dbReference>
<reference evidence="2 3" key="1">
    <citation type="submission" date="2020-08" db="EMBL/GenBank/DDBJ databases">
        <title>Genome public.</title>
        <authorList>
            <person name="Liu C."/>
            <person name="Sun Q."/>
        </authorList>
    </citation>
    <scope>NUCLEOTIDE SEQUENCE [LARGE SCALE GENOMIC DNA]</scope>
    <source>
        <strain evidence="2 3">BX1</strain>
    </source>
</reference>
<dbReference type="PANTHER" id="PTHR30619">
    <property type="entry name" value="DNA INTERNALIZATION/COMPETENCE PROTEIN COMEC/REC2"/>
    <property type="match status" value="1"/>
</dbReference>
<gene>
    <name evidence="2" type="ORF">H8717_15470</name>
</gene>
<evidence type="ECO:0000313" key="2">
    <source>
        <dbReference type="EMBL" id="MBC8577786.1"/>
    </source>
</evidence>
<dbReference type="InterPro" id="IPR052159">
    <property type="entry name" value="Competence_DNA_uptake"/>
</dbReference>
<dbReference type="InterPro" id="IPR036866">
    <property type="entry name" value="RibonucZ/Hydroxyglut_hydro"/>
</dbReference>
<evidence type="ECO:0000259" key="1">
    <source>
        <dbReference type="Pfam" id="PF00753"/>
    </source>
</evidence>
<sequence length="293" mass="32378">MSGRLHCLNAGKADCFVIELEENGEKTVLLIDGGSKNEPVMPLLPYLEAHSIRQIDLLALTHLHQDHQGYLGDVAAVLPVRRALLPYPPIPLTEDDLAGVVEEERRNDVAVFNRMWADLLRQGCRVETAFPLTAAPFVFGSWRLSCIFPTVKDTSPVYEALCRMRDRSSHEAHDLYESVRLRFNGDSSILLLEHEGKPSALLCGDSFHTSLLRALAGRTPAVSLIKLSHHGRNDKGNLYFVGNFLQTLSPQTLVITSSRALALQHRAEWENICPTACLIVTGEANGAEILPLA</sequence>
<name>A0ABR7NMZ1_9FIRM</name>
<accession>A0ABR7NMZ1</accession>
<evidence type="ECO:0000313" key="3">
    <source>
        <dbReference type="Proteomes" id="UP000658131"/>
    </source>
</evidence>
<dbReference type="Proteomes" id="UP000658131">
    <property type="component" value="Unassembled WGS sequence"/>
</dbReference>
<dbReference type="PANTHER" id="PTHR30619:SF1">
    <property type="entry name" value="RECOMBINATION PROTEIN 2"/>
    <property type="match status" value="1"/>
</dbReference>
<dbReference type="Gene3D" id="3.60.15.10">
    <property type="entry name" value="Ribonuclease Z/Hydroxyacylglutathione hydrolase-like"/>
    <property type="match status" value="1"/>
</dbReference>
<keyword evidence="3" id="KW-1185">Reference proteome</keyword>
<organism evidence="2 3">
    <name type="scientific">Yanshouia hominis</name>
    <dbReference type="NCBI Taxonomy" id="2763673"/>
    <lineage>
        <taxon>Bacteria</taxon>
        <taxon>Bacillati</taxon>
        <taxon>Bacillota</taxon>
        <taxon>Clostridia</taxon>
        <taxon>Eubacteriales</taxon>
        <taxon>Oscillospiraceae</taxon>
        <taxon>Yanshouia</taxon>
    </lineage>
</organism>
<dbReference type="InterPro" id="IPR001279">
    <property type="entry name" value="Metallo-B-lactamas"/>
</dbReference>
<protein>
    <submittedName>
        <fullName evidence="2">MBL fold metallo-hydrolase</fullName>
    </submittedName>
</protein>